<dbReference type="RefSeq" id="WP_191774200.1">
    <property type="nucleotide sequence ID" value="NZ_JACYFU010000002.1"/>
</dbReference>
<dbReference type="InterPro" id="IPR019285">
    <property type="entry name" value="DUF2336"/>
</dbReference>
<gene>
    <name evidence="1" type="ORF">IC608_07710</name>
</gene>
<organism evidence="1 2">
    <name type="scientific">Devosia oryzisoli</name>
    <dbReference type="NCBI Taxonomy" id="2774138"/>
    <lineage>
        <taxon>Bacteria</taxon>
        <taxon>Pseudomonadati</taxon>
        <taxon>Pseudomonadota</taxon>
        <taxon>Alphaproteobacteria</taxon>
        <taxon>Hyphomicrobiales</taxon>
        <taxon>Devosiaceae</taxon>
        <taxon>Devosia</taxon>
    </lineage>
</organism>
<protein>
    <submittedName>
        <fullName evidence="1">DUF2336 domain-containing protein</fullName>
    </submittedName>
</protein>
<accession>A0A927ISZ9</accession>
<evidence type="ECO:0000313" key="1">
    <source>
        <dbReference type="EMBL" id="MBD8065357.1"/>
    </source>
</evidence>
<sequence>MLGFQPYETFQLLIETGGVDRTNTLLIAACDAYARRGKPTGPEMEQFEALAGRLFPIAGPQARAKGAAILGRAELLSPMLERLVVDNIGEDLIPFLEKAVDLSDQTMLDIIGRYDVPACTTLASRANLSNVVLAKLFQMNSRKVYRALAANPHIVPRGAYLSALARSAQMDHLVAEALARRDDFDAGLLAPAFFDLSDAHRIKVIQAFAERSTPIAPIARTIEQLSVASAELTKALMKLFSENRRPEVTRLLAQITGLDEVRCGQIAHDVTGASLFVILRAFGATSYDGLKVLIHATSHDEDRSRALADFANMFASVSPKSMAYLMSAWRGEVNLLELTKPQYLPSMQESRRTPAALRPTQNPVVDHALEALSRLGVRRAG</sequence>
<name>A0A927ISZ9_9HYPH</name>
<reference evidence="1" key="1">
    <citation type="submission" date="2020-09" db="EMBL/GenBank/DDBJ databases">
        <title>Genome seq and assembly of Devosia sp.</title>
        <authorList>
            <person name="Chhetri G."/>
        </authorList>
    </citation>
    <scope>NUCLEOTIDE SEQUENCE</scope>
    <source>
        <strain evidence="1">PTR5</strain>
    </source>
</reference>
<proteinExistence type="predicted"/>
<dbReference type="Pfam" id="PF10098">
    <property type="entry name" value="DUF2336"/>
    <property type="match status" value="1"/>
</dbReference>
<dbReference type="Proteomes" id="UP000654108">
    <property type="component" value="Unassembled WGS sequence"/>
</dbReference>
<evidence type="ECO:0000313" key="2">
    <source>
        <dbReference type="Proteomes" id="UP000654108"/>
    </source>
</evidence>
<dbReference type="EMBL" id="JACYFU010000002">
    <property type="protein sequence ID" value="MBD8065357.1"/>
    <property type="molecule type" value="Genomic_DNA"/>
</dbReference>
<comment type="caution">
    <text evidence="1">The sequence shown here is derived from an EMBL/GenBank/DDBJ whole genome shotgun (WGS) entry which is preliminary data.</text>
</comment>
<keyword evidence="2" id="KW-1185">Reference proteome</keyword>
<dbReference type="AlphaFoldDB" id="A0A927ISZ9"/>